<keyword evidence="3" id="KW-1185">Reference proteome</keyword>
<proteinExistence type="predicted"/>
<name>A0ABS8I8B0_9NOSO</name>
<organism evidence="2 3">
    <name type="scientific">Nostoc favosum CHAB5714</name>
    <dbReference type="NCBI Taxonomy" id="2780399"/>
    <lineage>
        <taxon>Bacteria</taxon>
        <taxon>Bacillati</taxon>
        <taxon>Cyanobacteriota</taxon>
        <taxon>Cyanophyceae</taxon>
        <taxon>Nostocales</taxon>
        <taxon>Nostocaceae</taxon>
        <taxon>Nostoc</taxon>
        <taxon>Nostoc favosum</taxon>
    </lineage>
</organism>
<protein>
    <submittedName>
        <fullName evidence="2">Uncharacterized protein</fullName>
    </submittedName>
</protein>
<evidence type="ECO:0000256" key="1">
    <source>
        <dbReference type="SAM" id="MobiDB-lite"/>
    </source>
</evidence>
<accession>A0ABS8I8B0</accession>
<comment type="caution">
    <text evidence="2">The sequence shown here is derived from an EMBL/GenBank/DDBJ whole genome shotgun (WGS) entry which is preliminary data.</text>
</comment>
<reference evidence="2 3" key="1">
    <citation type="journal article" date="2021" name="Microorganisms">
        <title>Genome Evolution of Filamentous Cyanobacterium Nostoc Species: From Facultative Symbiosis to Free Living.</title>
        <authorList>
            <person name="Huo D."/>
            <person name="Li H."/>
            <person name="Cai F."/>
            <person name="Guo X."/>
            <person name="Qiao Z."/>
            <person name="Wang W."/>
            <person name="Yu G."/>
            <person name="Li R."/>
        </authorList>
    </citation>
    <scope>NUCLEOTIDE SEQUENCE [LARGE SCALE GENOMIC DNA]</scope>
    <source>
        <strain evidence="2 3">CHAB 5714</strain>
    </source>
</reference>
<feature type="region of interest" description="Disordered" evidence="1">
    <location>
        <begin position="44"/>
        <end position="71"/>
    </location>
</feature>
<dbReference type="EMBL" id="JAIVFQ010000017">
    <property type="protein sequence ID" value="MCC5600330.1"/>
    <property type="molecule type" value="Genomic_DNA"/>
</dbReference>
<sequence length="108" mass="11716">MIEDLLLIPMPSISLDGFSPLKRDENFYLWLALRLLLRRRGHEEAGGAEGAEGAGEAGEAGEDKGEEFSPLPPAPCTLPLCFFSMPHAPCPMPHAPCPMPIYRLSIGV</sequence>
<feature type="compositionally biased region" description="Gly residues" evidence="1">
    <location>
        <begin position="47"/>
        <end position="58"/>
    </location>
</feature>
<evidence type="ECO:0000313" key="3">
    <source>
        <dbReference type="Proteomes" id="UP001199525"/>
    </source>
</evidence>
<dbReference type="Proteomes" id="UP001199525">
    <property type="component" value="Unassembled WGS sequence"/>
</dbReference>
<evidence type="ECO:0000313" key="2">
    <source>
        <dbReference type="EMBL" id="MCC5600330.1"/>
    </source>
</evidence>
<gene>
    <name evidence="2" type="ORF">LC586_14135</name>
</gene>